<organism evidence="2 3">
    <name type="scientific">Brassica napus</name>
    <name type="common">Rape</name>
    <dbReference type="NCBI Taxonomy" id="3708"/>
    <lineage>
        <taxon>Eukaryota</taxon>
        <taxon>Viridiplantae</taxon>
        <taxon>Streptophyta</taxon>
        <taxon>Embryophyta</taxon>
        <taxon>Tracheophyta</taxon>
        <taxon>Spermatophyta</taxon>
        <taxon>Magnoliopsida</taxon>
        <taxon>eudicotyledons</taxon>
        <taxon>Gunneridae</taxon>
        <taxon>Pentapetalae</taxon>
        <taxon>rosids</taxon>
        <taxon>malvids</taxon>
        <taxon>Brassicales</taxon>
        <taxon>Brassicaceae</taxon>
        <taxon>Brassiceae</taxon>
        <taxon>Brassica</taxon>
    </lineage>
</organism>
<gene>
    <name evidence="2" type="ORF">HID58_092205</name>
</gene>
<keyword evidence="3" id="KW-1185">Reference proteome</keyword>
<evidence type="ECO:0000256" key="1">
    <source>
        <dbReference type="SAM" id="MobiDB-lite"/>
    </source>
</evidence>
<evidence type="ECO:0000313" key="2">
    <source>
        <dbReference type="EMBL" id="KAH0841452.1"/>
    </source>
</evidence>
<dbReference type="Proteomes" id="UP000824890">
    <property type="component" value="Unassembled WGS sequence"/>
</dbReference>
<proteinExistence type="predicted"/>
<evidence type="ECO:0000313" key="3">
    <source>
        <dbReference type="Proteomes" id="UP000824890"/>
    </source>
</evidence>
<sequence>MQTLRERIVRHETANEDRGKAIKFSPEELFEVEILNGSKGSKGRYHPKLVRVLHHPKLRRTCRERGNRRKDGGGDWNVRSIGAAPHDSHPNFGDYRNSEGLMEGGYYEAREDRNNNFERRCVKAAKIEFPPFDGTTDEPMLWSCYKSVMTSLRTKEYSVMMRKLGWEEFKRICKSRFGKADAVNPVGELSNLRHTGTWDEYCTIEYARDNEYKIDSDKRTMTFGWVLLDTGSTHNFIKSSLVEDLGIPIHRKSGRWLNALGRVIWDGLNKTIEFHHNSTPVVWHGESKARGKPQVSLHALECDGEALDNWFSDEE</sequence>
<comment type="caution">
    <text evidence="2">The sequence shown here is derived from an EMBL/GenBank/DDBJ whole genome shotgun (WGS) entry which is preliminary data.</text>
</comment>
<reference evidence="2 3" key="1">
    <citation type="submission" date="2021-05" db="EMBL/GenBank/DDBJ databases">
        <title>Genome Assembly of Synthetic Allotetraploid Brassica napus Reveals Homoeologous Exchanges between Subgenomes.</title>
        <authorList>
            <person name="Davis J.T."/>
        </authorList>
    </citation>
    <scope>NUCLEOTIDE SEQUENCE [LARGE SCALE GENOMIC DNA]</scope>
    <source>
        <strain evidence="3">cv. Da-Ae</strain>
        <tissue evidence="2">Seedling</tissue>
    </source>
</reference>
<name>A0ABQ7WZG5_BRANA</name>
<protein>
    <submittedName>
        <fullName evidence="2">Uncharacterized protein</fullName>
    </submittedName>
</protein>
<feature type="compositionally biased region" description="Basic and acidic residues" evidence="1">
    <location>
        <begin position="61"/>
        <end position="73"/>
    </location>
</feature>
<accession>A0ABQ7WZG5</accession>
<feature type="region of interest" description="Disordered" evidence="1">
    <location>
        <begin position="60"/>
        <end position="93"/>
    </location>
</feature>
<dbReference type="EMBL" id="JAGKQM010002972">
    <property type="protein sequence ID" value="KAH0841452.1"/>
    <property type="molecule type" value="Genomic_DNA"/>
</dbReference>